<protein>
    <submittedName>
        <fullName evidence="4">AAA domain-containing protein</fullName>
    </submittedName>
</protein>
<dbReference type="GeneID" id="80873250"/>
<reference evidence="4" key="1">
    <citation type="submission" date="2022-09" db="EMBL/GenBank/DDBJ databases">
        <title>Chromosome-level assembly of Trichoderma breve T069, a fungus used in development of biopesticide product.</title>
        <authorList>
            <person name="Lin R."/>
            <person name="Liu T."/>
        </authorList>
    </citation>
    <scope>NUCLEOTIDE SEQUENCE</scope>
    <source>
        <strain evidence="4">T069</strain>
    </source>
</reference>
<dbReference type="PANTHER" id="PTHR10039:SF5">
    <property type="entry name" value="NACHT DOMAIN-CONTAINING PROTEIN"/>
    <property type="match status" value="1"/>
</dbReference>
<dbReference type="Gene3D" id="3.40.50.300">
    <property type="entry name" value="P-loop containing nucleotide triphosphate hydrolases"/>
    <property type="match status" value="1"/>
</dbReference>
<comment type="caution">
    <text evidence="4">The sequence shown here is derived from an EMBL/GenBank/DDBJ whole genome shotgun (WGS) entry which is preliminary data.</text>
</comment>
<evidence type="ECO:0000313" key="5">
    <source>
        <dbReference type="Proteomes" id="UP001140511"/>
    </source>
</evidence>
<dbReference type="Pfam" id="PF24883">
    <property type="entry name" value="NPHP3_N"/>
    <property type="match status" value="1"/>
</dbReference>
<gene>
    <name evidence="4" type="ORF">T069G_11357</name>
</gene>
<keyword evidence="1" id="KW-0677">Repeat</keyword>
<evidence type="ECO:0000256" key="1">
    <source>
        <dbReference type="ARBA" id="ARBA00022737"/>
    </source>
</evidence>
<evidence type="ECO:0000259" key="2">
    <source>
        <dbReference type="Pfam" id="PF24883"/>
    </source>
</evidence>
<organism evidence="4 5">
    <name type="scientific">Trichoderma breve</name>
    <dbReference type="NCBI Taxonomy" id="2034170"/>
    <lineage>
        <taxon>Eukaryota</taxon>
        <taxon>Fungi</taxon>
        <taxon>Dikarya</taxon>
        <taxon>Ascomycota</taxon>
        <taxon>Pezizomycotina</taxon>
        <taxon>Sordariomycetes</taxon>
        <taxon>Hypocreomycetidae</taxon>
        <taxon>Hypocreales</taxon>
        <taxon>Hypocreaceae</taxon>
        <taxon>Trichoderma</taxon>
    </lineage>
</organism>
<dbReference type="PANTHER" id="PTHR10039">
    <property type="entry name" value="AMELOGENIN"/>
    <property type="match status" value="1"/>
</dbReference>
<keyword evidence="5" id="KW-1185">Reference proteome</keyword>
<dbReference type="SUPFAM" id="SSF52540">
    <property type="entry name" value="P-loop containing nucleoside triphosphate hydrolases"/>
    <property type="match status" value="1"/>
</dbReference>
<dbReference type="AlphaFoldDB" id="A0A9W9B2D8"/>
<dbReference type="Proteomes" id="UP001140511">
    <property type="component" value="Unassembled WGS sequence"/>
</dbReference>
<evidence type="ECO:0000313" key="4">
    <source>
        <dbReference type="EMBL" id="KAJ4854378.1"/>
    </source>
</evidence>
<accession>A0A9W9B2D8</accession>
<name>A0A9W9B2D8_9HYPO</name>
<dbReference type="InterPro" id="IPR056693">
    <property type="entry name" value="DUF7791"/>
</dbReference>
<dbReference type="RefSeq" id="XP_056023436.1">
    <property type="nucleotide sequence ID" value="XM_056178562.1"/>
</dbReference>
<dbReference type="EMBL" id="JAOPEN010000008">
    <property type="protein sequence ID" value="KAJ4854378.1"/>
    <property type="molecule type" value="Genomic_DNA"/>
</dbReference>
<dbReference type="Pfam" id="PF25053">
    <property type="entry name" value="DUF7791"/>
    <property type="match status" value="1"/>
</dbReference>
<sequence>MDPLSSLAIAAAVFQFLDIGGKLLVKGWGYYKNMRGELRKETPDYGQLNDEKRELLRAFEDLSSQISGIQATSENMMASELATPANGQSLRLLSTCTSLSRDLEKIKKKINPPSKEKINCKDHLRYHPHGEESCKECQKRNDAEIMEFNRNEKNIEEIRRRLEALRRNVIDSVILGLWDDSKRTKQWEVHFSNKLDKVVGLLERTEKLEEDFHPQSTSSNQEASIQDQIHHLVDEDVARLRKALRPLIQTGKGPLSLKQLAKDIIGSLDLEVGASIAVRKELIDFLRTNDWKLDISMTDESLVKINPTTVGRAIASDIRFNTIQSREEAISDTSETTYSWIFEDEPQKVHDIPMWNSFPKWFEDDSNKVYWITGKPGSGKSTIMKLILQQKSFWDTQTQSSGPLRLLLVKYYAWNPGNTLQKSLEGLKRTILSQVLDQCPDLASVLTPRRWAFCQVLRSTSGIPANIKLALFIDGLDEFDMQPTEIIKFIRHITAQCQSGLKVCAASRPWTEFEDEFNEGPMLQMHLLTERDMRIFVTESFKNNKGFIEQKQLNAGAATQLLTDIVQRANGVFIWVSIVVQHLLALLLQGQSISQARQTLKALPSDISSLYDIMWASISPKNLFDASYMMQVLNAAEGPLPWFTMWLIEESRFASVNINDLPDDDSWKDVAIKSLKRKLAARTKCILEINADTSGGFVDFIHRTARDWAMQPENWQLICSSSAEFDPHLCILKAETLIVSHQGLGEQGDFWDTVARALWHASEVKDSPKNTLDFVNSLNSFNAQVDRLFQTTSTGWAMVGKYANHWSAGQDNKHRWRIQNTFLGLAAQFSILPYIKAVTRSDRRRLAQTFSRDSLGLLENAIFGYSFYMPLALSKNGFRPRIPCGRRLATVEYLLEQGVHQSTVHARDGRHDIKEEIQNILQDDTSQDVLEYYSTVKTHLDNRDFRASAKTMGLRIRYFFKGEKHS</sequence>
<dbReference type="InterPro" id="IPR027417">
    <property type="entry name" value="P-loop_NTPase"/>
</dbReference>
<proteinExistence type="predicted"/>
<evidence type="ECO:0000259" key="3">
    <source>
        <dbReference type="Pfam" id="PF25053"/>
    </source>
</evidence>
<dbReference type="InterPro" id="IPR056884">
    <property type="entry name" value="NPHP3-like_N"/>
</dbReference>
<feature type="domain" description="Nephrocystin 3-like N-terminal" evidence="2">
    <location>
        <begin position="357"/>
        <end position="508"/>
    </location>
</feature>
<feature type="domain" description="DUF7791" evidence="3">
    <location>
        <begin position="625"/>
        <end position="734"/>
    </location>
</feature>